<feature type="domain" description="N-acetyltransferase" evidence="1">
    <location>
        <begin position="14"/>
        <end position="179"/>
    </location>
</feature>
<dbReference type="EMBL" id="PCGY01000011">
    <property type="protein sequence ID" value="PKU92780.1"/>
    <property type="molecule type" value="Genomic_DNA"/>
</dbReference>
<name>A0A2N3QM95_9BIFI</name>
<dbReference type="Proteomes" id="UP000233727">
    <property type="component" value="Unassembled WGS sequence"/>
</dbReference>
<dbReference type="RefSeq" id="WP_015450220.1">
    <property type="nucleotide sequence ID" value="NZ_JABAGI010000002.1"/>
</dbReference>
<dbReference type="Gene3D" id="3.40.630.30">
    <property type="match status" value="1"/>
</dbReference>
<dbReference type="GO" id="GO:0016747">
    <property type="term" value="F:acyltransferase activity, transferring groups other than amino-acyl groups"/>
    <property type="evidence" value="ECO:0007669"/>
    <property type="project" value="InterPro"/>
</dbReference>
<evidence type="ECO:0000313" key="4">
    <source>
        <dbReference type="Proteomes" id="UP000233727"/>
    </source>
</evidence>
<comment type="caution">
    <text evidence="3">The sequence shown here is derived from an EMBL/GenBank/DDBJ whole genome shotgun (WGS) entry which is preliminary data.</text>
</comment>
<dbReference type="Pfam" id="PF13302">
    <property type="entry name" value="Acetyltransf_3"/>
    <property type="match status" value="1"/>
</dbReference>
<sequence>MNHCGTYTIETKRLLLREFMVEDAEAMFQNWASDKEVTKFLTWPAYTSLDTAIHILNEWTASYEKPDFYQWAIVPKNLNEPIGSISVVSINEKTQMAEIGYCIGRPWWNRGITSEALSAVINFMFDQVGANRVQAKHDVNNPHSGLVMKKCGMKYEGTLRSAAVNNQGVCDVSIYALLKSDR</sequence>
<proteinExistence type="predicted"/>
<reference evidence="2 5" key="2">
    <citation type="submission" date="2020-04" db="EMBL/GenBank/DDBJ databases">
        <authorList>
            <person name="Hitch T.C.A."/>
            <person name="Wylensek D."/>
            <person name="Clavel T."/>
        </authorList>
    </citation>
    <scope>NUCLEOTIDE SEQUENCE [LARGE SCALE GENOMIC DNA]</scope>
    <source>
        <strain evidence="2 5">BSM-130-P53-3C</strain>
    </source>
</reference>
<dbReference type="AlphaFoldDB" id="A0A2N3QM95"/>
<keyword evidence="3" id="KW-0808">Transferase</keyword>
<evidence type="ECO:0000259" key="1">
    <source>
        <dbReference type="PROSITE" id="PS51186"/>
    </source>
</evidence>
<evidence type="ECO:0000313" key="3">
    <source>
        <dbReference type="EMBL" id="PKU92780.1"/>
    </source>
</evidence>
<dbReference type="PANTHER" id="PTHR43792">
    <property type="entry name" value="GNAT FAMILY, PUTATIVE (AFU_ORTHOLOGUE AFUA_3G00765)-RELATED-RELATED"/>
    <property type="match status" value="1"/>
</dbReference>
<dbReference type="InterPro" id="IPR000182">
    <property type="entry name" value="GNAT_dom"/>
</dbReference>
<protein>
    <submittedName>
        <fullName evidence="2">GNAT family N-acetyltransferase</fullName>
    </submittedName>
    <submittedName>
        <fullName evidence="3">GNAT family acetyltransferase</fullName>
    </submittedName>
</protein>
<accession>A0A2N3QM95</accession>
<dbReference type="EMBL" id="JABAGI010000002">
    <property type="protein sequence ID" value="NME61774.1"/>
    <property type="molecule type" value="Genomic_DNA"/>
</dbReference>
<evidence type="ECO:0000313" key="2">
    <source>
        <dbReference type="EMBL" id="NME61774.1"/>
    </source>
</evidence>
<reference evidence="3 4" key="1">
    <citation type="submission" date="2017-10" db="EMBL/GenBank/DDBJ databases">
        <title>Bifidobacterium genomics.</title>
        <authorList>
            <person name="Lugli G.A."/>
            <person name="Milani C."/>
            <person name="Mancabelli L."/>
        </authorList>
    </citation>
    <scope>NUCLEOTIDE SEQUENCE [LARGE SCALE GENOMIC DNA]</scope>
    <source>
        <strain evidence="3 4">1542B</strain>
    </source>
</reference>
<evidence type="ECO:0000313" key="5">
    <source>
        <dbReference type="Proteomes" id="UP000588369"/>
    </source>
</evidence>
<gene>
    <name evidence="3" type="ORF">CQR47_0629</name>
    <name evidence="2" type="ORF">HF844_03015</name>
</gene>
<dbReference type="Proteomes" id="UP000588369">
    <property type="component" value="Unassembled WGS sequence"/>
</dbReference>
<organism evidence="3 4">
    <name type="scientific">Bifidobacterium thermophilum</name>
    <dbReference type="NCBI Taxonomy" id="33905"/>
    <lineage>
        <taxon>Bacteria</taxon>
        <taxon>Bacillati</taxon>
        <taxon>Actinomycetota</taxon>
        <taxon>Actinomycetes</taxon>
        <taxon>Bifidobacteriales</taxon>
        <taxon>Bifidobacteriaceae</taxon>
        <taxon>Bifidobacterium</taxon>
    </lineage>
</organism>
<dbReference type="InterPro" id="IPR016181">
    <property type="entry name" value="Acyl_CoA_acyltransferase"/>
</dbReference>
<dbReference type="SUPFAM" id="SSF55729">
    <property type="entry name" value="Acyl-CoA N-acyltransferases (Nat)"/>
    <property type="match status" value="1"/>
</dbReference>
<dbReference type="PROSITE" id="PS51186">
    <property type="entry name" value="GNAT"/>
    <property type="match status" value="1"/>
</dbReference>
<dbReference type="GeneID" id="78109551"/>
<dbReference type="InterPro" id="IPR051531">
    <property type="entry name" value="N-acetyltransferase"/>
</dbReference>